<dbReference type="Proteomes" id="UP000030905">
    <property type="component" value="Chromosome"/>
</dbReference>
<reference evidence="4 5" key="3">
    <citation type="journal article" name="Genome Announc.">
        <title>Improved Draft Genome Sequence of Clostridium pasteurianum Strain ATCC 6013 (DSM 525) Using a Hybrid Next-Generation Sequencing Approach.</title>
        <authorList>
            <person name="Pyne M.E."/>
            <person name="Utturkar S."/>
            <person name="Brown S.D."/>
            <person name="Moo-Young M."/>
            <person name="Chung D.A."/>
            <person name="Chou C.P."/>
        </authorList>
    </citation>
    <scope>NUCLEOTIDE SEQUENCE [LARGE SCALE GENOMIC DNA]</scope>
    <source>
        <strain evidence="4 5">ATCC 6013</strain>
    </source>
</reference>
<dbReference type="EC" id="3.1.-.-" evidence="3"/>
<dbReference type="Pfam" id="PF02452">
    <property type="entry name" value="PemK_toxin"/>
    <property type="match status" value="1"/>
</dbReference>
<dbReference type="GeneID" id="93075197"/>
<dbReference type="KEGG" id="cpae:CPAST_c30860"/>
<dbReference type="KEGG" id="cpat:CLPA_c30860"/>
<name>A0A0H3J7I6_CLOPA</name>
<evidence type="ECO:0000256" key="1">
    <source>
        <dbReference type="ARBA" id="ARBA00007521"/>
    </source>
</evidence>
<evidence type="ECO:0000256" key="2">
    <source>
        <dbReference type="ARBA" id="ARBA00022649"/>
    </source>
</evidence>
<reference evidence="3 6" key="1">
    <citation type="journal article" date="2015" name="Genome Announc.">
        <title>Complete Genome Sequence of the Nitrogen-Fixing and Solvent-Producing Clostridium pasteurianum DSM 525.</title>
        <authorList>
            <person name="Poehlein A."/>
            <person name="Grosse-Honebrink A."/>
            <person name="Zhang Y."/>
            <person name="Minton N.P."/>
            <person name="Daniel R."/>
        </authorList>
    </citation>
    <scope>NUCLEOTIDE SEQUENCE [LARGE SCALE GENOMIC DNA]</scope>
    <source>
        <strain evidence="3">DSM 525</strain>
        <strain evidence="6">DSM 525 / ATCC 6013</strain>
    </source>
</reference>
<organism evidence="3 6">
    <name type="scientific">Clostridium pasteurianum DSM 525 = ATCC 6013</name>
    <dbReference type="NCBI Taxonomy" id="1262449"/>
    <lineage>
        <taxon>Bacteria</taxon>
        <taxon>Bacillati</taxon>
        <taxon>Bacillota</taxon>
        <taxon>Clostridia</taxon>
        <taxon>Eubacteriales</taxon>
        <taxon>Clostridiaceae</taxon>
        <taxon>Clostridium</taxon>
    </lineage>
</organism>
<evidence type="ECO:0000313" key="6">
    <source>
        <dbReference type="Proteomes" id="UP000030905"/>
    </source>
</evidence>
<sequence length="89" mass="10105">MRNMFNRGDIFFADISPVIGNEICGKRPVIIIQNDAANEYSTEVIVAMITAKMSKMKISMHVELNCEDSRLNMNSTVLLEHTPLYNKIN</sequence>
<dbReference type="RefSeq" id="WP_003445487.1">
    <property type="nucleotide sequence ID" value="NZ_ANZB01000007.1"/>
</dbReference>
<keyword evidence="3" id="KW-0378">Hydrolase</keyword>
<evidence type="ECO:0000313" key="4">
    <source>
        <dbReference type="EMBL" id="KRU10852.1"/>
    </source>
</evidence>
<keyword evidence="6" id="KW-1185">Reference proteome</keyword>
<dbReference type="PANTHER" id="PTHR33988:SF2">
    <property type="entry name" value="ENDORIBONUCLEASE MAZF"/>
    <property type="match status" value="1"/>
</dbReference>
<dbReference type="GO" id="GO:0004521">
    <property type="term" value="F:RNA endonuclease activity"/>
    <property type="evidence" value="ECO:0007669"/>
    <property type="project" value="TreeGrafter"/>
</dbReference>
<dbReference type="eggNOG" id="COG2337">
    <property type="taxonomic scope" value="Bacteria"/>
</dbReference>
<dbReference type="AlphaFoldDB" id="A0A0H3J7I6"/>
<dbReference type="GO" id="GO:0006402">
    <property type="term" value="P:mRNA catabolic process"/>
    <property type="evidence" value="ECO:0007669"/>
    <property type="project" value="TreeGrafter"/>
</dbReference>
<keyword evidence="2" id="KW-1277">Toxin-antitoxin system</keyword>
<dbReference type="InterPro" id="IPR003477">
    <property type="entry name" value="PemK-like"/>
</dbReference>
<dbReference type="Proteomes" id="UP000028042">
    <property type="component" value="Unassembled WGS sequence"/>
</dbReference>
<dbReference type="PANTHER" id="PTHR33988">
    <property type="entry name" value="ENDORIBONUCLEASE MAZF-RELATED"/>
    <property type="match status" value="1"/>
</dbReference>
<gene>
    <name evidence="3" type="primary">ndoA3</name>
    <name evidence="3" type="ORF">CLPA_c30860</name>
    <name evidence="4" type="ORF">CP6013_00099</name>
</gene>
<protein>
    <submittedName>
        <fullName evidence="4">Transcriptional modulator of MazE/toxin, MazF</fullName>
    </submittedName>
    <submittedName>
        <fullName evidence="3">mRNA interferase NdoA</fullName>
        <ecNumber evidence="3">3.1.-.-</ecNumber>
    </submittedName>
</protein>
<dbReference type="PATRIC" id="fig|1262449.3.peg.2355"/>
<accession>A0A0H3J7I6</accession>
<evidence type="ECO:0000313" key="5">
    <source>
        <dbReference type="Proteomes" id="UP000028042"/>
    </source>
</evidence>
<dbReference type="EMBL" id="JPGY02000001">
    <property type="protein sequence ID" value="KRU10852.1"/>
    <property type="molecule type" value="Genomic_DNA"/>
</dbReference>
<reference evidence="4" key="2">
    <citation type="submission" date="2015-10" db="EMBL/GenBank/DDBJ databases">
        <title>Improved Draft Genome Sequence of Clostridium pasteurianum Strain ATCC 6013 (DSM 525) Using a Hybrid Next-Generation Sequencing Approach.</title>
        <authorList>
            <person name="Pyne M.E."/>
            <person name="Utturkar S.M."/>
            <person name="Brown S.D."/>
            <person name="Moo-Young M."/>
            <person name="Chung D.A."/>
            <person name="Chou P.C."/>
        </authorList>
    </citation>
    <scope>NUCLEOTIDE SEQUENCE</scope>
    <source>
        <strain evidence="4">ATCC 6013</strain>
    </source>
</reference>
<dbReference type="GO" id="GO:0016075">
    <property type="term" value="P:rRNA catabolic process"/>
    <property type="evidence" value="ECO:0007669"/>
    <property type="project" value="TreeGrafter"/>
</dbReference>
<dbReference type="InterPro" id="IPR011067">
    <property type="entry name" value="Plasmid_toxin/cell-grow_inhib"/>
</dbReference>
<comment type="similarity">
    <text evidence="1">Belongs to the PemK/MazF family.</text>
</comment>
<proteinExistence type="inferred from homology"/>
<dbReference type="Gene3D" id="2.30.30.110">
    <property type="match status" value="1"/>
</dbReference>
<dbReference type="EMBL" id="CP009268">
    <property type="protein sequence ID" value="AJA53140.1"/>
    <property type="molecule type" value="Genomic_DNA"/>
</dbReference>
<dbReference type="GO" id="GO:0003677">
    <property type="term" value="F:DNA binding"/>
    <property type="evidence" value="ECO:0007669"/>
    <property type="project" value="InterPro"/>
</dbReference>
<dbReference type="SUPFAM" id="SSF50118">
    <property type="entry name" value="Cell growth inhibitor/plasmid maintenance toxic component"/>
    <property type="match status" value="1"/>
</dbReference>
<evidence type="ECO:0000313" key="3">
    <source>
        <dbReference type="EMBL" id="AJA53140.1"/>
    </source>
</evidence>
<dbReference type="GO" id="GO:0016787">
    <property type="term" value="F:hydrolase activity"/>
    <property type="evidence" value="ECO:0007669"/>
    <property type="project" value="UniProtKB-KW"/>
</dbReference>